<keyword evidence="1" id="KW-0677">Repeat</keyword>
<accession>A0A921QVY2</accession>
<protein>
    <recommendedName>
        <fullName evidence="6">Pentacotripeptide-repeat region of PRORP domain-containing protein</fullName>
    </recommendedName>
</protein>
<evidence type="ECO:0000313" key="5">
    <source>
        <dbReference type="Proteomes" id="UP000807115"/>
    </source>
</evidence>
<name>A0A921QVY2_SORBI</name>
<dbReference type="Pfam" id="PF12854">
    <property type="entry name" value="PPR_1"/>
    <property type="match status" value="3"/>
</dbReference>
<dbReference type="Proteomes" id="UP000807115">
    <property type="component" value="Chromosome 5"/>
</dbReference>
<organism evidence="4 5">
    <name type="scientific">Sorghum bicolor</name>
    <name type="common">Sorghum</name>
    <name type="synonym">Sorghum vulgare</name>
    <dbReference type="NCBI Taxonomy" id="4558"/>
    <lineage>
        <taxon>Eukaryota</taxon>
        <taxon>Viridiplantae</taxon>
        <taxon>Streptophyta</taxon>
        <taxon>Embryophyta</taxon>
        <taxon>Tracheophyta</taxon>
        <taxon>Spermatophyta</taxon>
        <taxon>Magnoliopsida</taxon>
        <taxon>Liliopsida</taxon>
        <taxon>Poales</taxon>
        <taxon>Poaceae</taxon>
        <taxon>PACMAD clade</taxon>
        <taxon>Panicoideae</taxon>
        <taxon>Andropogonodae</taxon>
        <taxon>Andropogoneae</taxon>
        <taxon>Sorghinae</taxon>
        <taxon>Sorghum</taxon>
    </lineage>
</organism>
<dbReference type="Gene3D" id="1.25.40.10">
    <property type="entry name" value="Tetratricopeptide repeat domain"/>
    <property type="match status" value="2"/>
</dbReference>
<dbReference type="AlphaFoldDB" id="A0A921QVY2"/>
<feature type="repeat" description="PPR" evidence="3">
    <location>
        <begin position="168"/>
        <end position="202"/>
    </location>
</feature>
<reference evidence="4" key="2">
    <citation type="submission" date="2020-10" db="EMBL/GenBank/DDBJ databases">
        <authorList>
            <person name="Cooper E.A."/>
            <person name="Brenton Z.W."/>
            <person name="Flinn B.S."/>
            <person name="Jenkins J."/>
            <person name="Shu S."/>
            <person name="Flowers D."/>
            <person name="Luo F."/>
            <person name="Wang Y."/>
            <person name="Xia P."/>
            <person name="Barry K."/>
            <person name="Daum C."/>
            <person name="Lipzen A."/>
            <person name="Yoshinaga Y."/>
            <person name="Schmutz J."/>
            <person name="Saski C."/>
            <person name="Vermerris W."/>
            <person name="Kresovich S."/>
        </authorList>
    </citation>
    <scope>NUCLEOTIDE SEQUENCE</scope>
</reference>
<evidence type="ECO:0000256" key="3">
    <source>
        <dbReference type="PROSITE-ProRule" id="PRU00708"/>
    </source>
</evidence>
<reference evidence="4" key="1">
    <citation type="journal article" date="2019" name="BMC Genomics">
        <title>A new reference genome for Sorghum bicolor reveals high levels of sequence similarity between sweet and grain genotypes: implications for the genetics of sugar metabolism.</title>
        <authorList>
            <person name="Cooper E.A."/>
            <person name="Brenton Z.W."/>
            <person name="Flinn B.S."/>
            <person name="Jenkins J."/>
            <person name="Shu S."/>
            <person name="Flowers D."/>
            <person name="Luo F."/>
            <person name="Wang Y."/>
            <person name="Xia P."/>
            <person name="Barry K."/>
            <person name="Daum C."/>
            <person name="Lipzen A."/>
            <person name="Yoshinaga Y."/>
            <person name="Schmutz J."/>
            <person name="Saski C."/>
            <person name="Vermerris W."/>
            <person name="Kresovich S."/>
        </authorList>
    </citation>
    <scope>NUCLEOTIDE SEQUENCE</scope>
</reference>
<dbReference type="InterPro" id="IPR002885">
    <property type="entry name" value="PPR_rpt"/>
</dbReference>
<gene>
    <name evidence="4" type="ORF">BDA96_05G037000</name>
</gene>
<evidence type="ECO:0008006" key="6">
    <source>
        <dbReference type="Google" id="ProtNLM"/>
    </source>
</evidence>
<keyword evidence="2" id="KW-0809">Transit peptide</keyword>
<dbReference type="NCBIfam" id="TIGR00756">
    <property type="entry name" value="PPR"/>
    <property type="match status" value="5"/>
</dbReference>
<feature type="repeat" description="PPR" evidence="3">
    <location>
        <begin position="206"/>
        <end position="240"/>
    </location>
</feature>
<dbReference type="PROSITE" id="PS51375">
    <property type="entry name" value="PPR"/>
    <property type="match status" value="5"/>
</dbReference>
<dbReference type="PANTHER" id="PTHR45613">
    <property type="entry name" value="PENTATRICOPEPTIDE REPEAT-CONTAINING PROTEIN"/>
    <property type="match status" value="1"/>
</dbReference>
<dbReference type="InterPro" id="IPR011990">
    <property type="entry name" value="TPR-like_helical_dom_sf"/>
</dbReference>
<feature type="repeat" description="PPR" evidence="3">
    <location>
        <begin position="241"/>
        <end position="275"/>
    </location>
</feature>
<dbReference type="Pfam" id="PF13041">
    <property type="entry name" value="PPR_2"/>
    <property type="match status" value="1"/>
</dbReference>
<evidence type="ECO:0000313" key="4">
    <source>
        <dbReference type="EMBL" id="KAG0528724.1"/>
    </source>
</evidence>
<feature type="repeat" description="PPR" evidence="3">
    <location>
        <begin position="132"/>
        <end position="167"/>
    </location>
</feature>
<feature type="repeat" description="PPR" evidence="3">
    <location>
        <begin position="97"/>
        <end position="131"/>
    </location>
</feature>
<dbReference type="PANTHER" id="PTHR45613:SF9">
    <property type="entry name" value="MITOCHONDRIAL GROUP I INTRON SPLICING FACTOR CCM1"/>
    <property type="match status" value="1"/>
</dbReference>
<dbReference type="EMBL" id="CM027684">
    <property type="protein sequence ID" value="KAG0528724.1"/>
    <property type="molecule type" value="Genomic_DNA"/>
</dbReference>
<evidence type="ECO:0000256" key="1">
    <source>
        <dbReference type="ARBA" id="ARBA00022737"/>
    </source>
</evidence>
<proteinExistence type="predicted"/>
<evidence type="ECO:0000256" key="2">
    <source>
        <dbReference type="ARBA" id="ARBA00022946"/>
    </source>
</evidence>
<comment type="caution">
    <text evidence="4">The sequence shown here is derived from an EMBL/GenBank/DDBJ whole genome shotgun (WGS) entry which is preliminary data.</text>
</comment>
<sequence>MPRCVSTVRDRCLELERIIAARARSGSLGLDDALKLFDELLIHARPASVVAFNQILNAVSRASRASGRRSSSTSESELVVSLFNRMVRECSIKVAPNTCTYSILIGCLCRMGRLKHSFATFGLILKTGWRVNDIVINQLLKGLCDGKRVGEAMDVLLQRMPELGCTPDTVSYSILLKGFCNENRAEEALELLRMMANDHGRSCPPNVVTYTTVIDGLCKAQLFDRAEGVFQQMIDNGVKPNNDTYNCLIHGYLSIGKWKEVVQMLEEMSARGLKPDCYTYGSLLNYLCKNGRCREARFFF</sequence>